<name>A0AAD9R0S2_ACRCE</name>
<keyword evidence="4" id="KW-0472">Membrane</keyword>
<dbReference type="GO" id="GO:0005758">
    <property type="term" value="C:mitochondrial intermembrane space"/>
    <property type="evidence" value="ECO:0007669"/>
    <property type="project" value="InterPro"/>
</dbReference>
<keyword evidence="4" id="KW-0812">Transmembrane</keyword>
<comment type="caution">
    <text evidence="5">The sequence shown here is derived from an EMBL/GenBank/DDBJ whole genome shotgun (WGS) entry which is preliminary data.</text>
</comment>
<organism evidence="5 6">
    <name type="scientific">Acropora cervicornis</name>
    <name type="common">Staghorn coral</name>
    <dbReference type="NCBI Taxonomy" id="6130"/>
    <lineage>
        <taxon>Eukaryota</taxon>
        <taxon>Metazoa</taxon>
        <taxon>Cnidaria</taxon>
        <taxon>Anthozoa</taxon>
        <taxon>Hexacorallia</taxon>
        <taxon>Scleractinia</taxon>
        <taxon>Astrocoeniina</taxon>
        <taxon>Acroporidae</taxon>
        <taxon>Acropora</taxon>
    </lineage>
</organism>
<evidence type="ECO:0000256" key="3">
    <source>
        <dbReference type="ARBA" id="ARBA00030733"/>
    </source>
</evidence>
<dbReference type="InterPro" id="IPR019171">
    <property type="entry name" value="MIX23"/>
</dbReference>
<reference evidence="5" key="2">
    <citation type="journal article" date="2023" name="Science">
        <title>Genomic signatures of disease resistance in endangered staghorn corals.</title>
        <authorList>
            <person name="Vollmer S.V."/>
            <person name="Selwyn J.D."/>
            <person name="Despard B.A."/>
            <person name="Roesel C.L."/>
        </authorList>
    </citation>
    <scope>NUCLEOTIDE SEQUENCE</scope>
    <source>
        <strain evidence="5">K2</strain>
    </source>
</reference>
<evidence type="ECO:0000313" key="6">
    <source>
        <dbReference type="Proteomes" id="UP001249851"/>
    </source>
</evidence>
<evidence type="ECO:0000256" key="4">
    <source>
        <dbReference type="SAM" id="Phobius"/>
    </source>
</evidence>
<keyword evidence="6" id="KW-1185">Reference proteome</keyword>
<evidence type="ECO:0000313" key="5">
    <source>
        <dbReference type="EMBL" id="KAK2571001.1"/>
    </source>
</evidence>
<proteinExistence type="inferred from homology"/>
<feature type="transmembrane region" description="Helical" evidence="4">
    <location>
        <begin position="89"/>
        <end position="114"/>
    </location>
</feature>
<dbReference type="Proteomes" id="UP001249851">
    <property type="component" value="Unassembled WGS sequence"/>
</dbReference>
<reference evidence="5" key="1">
    <citation type="journal article" date="2023" name="G3 (Bethesda)">
        <title>Whole genome assembly and annotation of the endangered Caribbean coral Acropora cervicornis.</title>
        <authorList>
            <person name="Selwyn J.D."/>
            <person name="Vollmer S.V."/>
        </authorList>
    </citation>
    <scope>NUCLEOTIDE SEQUENCE</scope>
    <source>
        <strain evidence="5">K2</strain>
    </source>
</reference>
<dbReference type="AlphaFoldDB" id="A0AAD9R0S2"/>
<protein>
    <recommendedName>
        <fullName evidence="2">Protein MIX23</fullName>
    </recommendedName>
    <alternativeName>
        <fullName evidence="3">Coiled-coil domain-containing protein 58</fullName>
    </alternativeName>
</protein>
<accession>A0AAD9R0S2</accession>
<evidence type="ECO:0000256" key="1">
    <source>
        <dbReference type="ARBA" id="ARBA00024204"/>
    </source>
</evidence>
<evidence type="ECO:0000256" key="2">
    <source>
        <dbReference type="ARBA" id="ARBA00024228"/>
    </source>
</evidence>
<keyword evidence="4" id="KW-1133">Transmembrane helix</keyword>
<dbReference type="PANTHER" id="PTHR31905">
    <property type="entry name" value="COILED-COIL DOMAIN-CONTAINING PROTEIN 58"/>
    <property type="match status" value="1"/>
</dbReference>
<gene>
    <name evidence="5" type="ORF">P5673_004737</name>
</gene>
<sequence length="131" mass="15125">MAAGGKELSQMSCEDFGQFKVEALKILRLIDDKIIYELNKSVPTASFSGEINAEQKCRELYTELRLMQSELSVEEVLQQRTLKVICSRIVFISQVWFISFFADIYLLLICRFLMNDAGNLSNHLNDIKIFF</sequence>
<dbReference type="PANTHER" id="PTHR31905:SF2">
    <property type="entry name" value="PROTEIN MIX23"/>
    <property type="match status" value="1"/>
</dbReference>
<comment type="similarity">
    <text evidence="1">Belongs to the MIX23 family.</text>
</comment>
<dbReference type="EMBL" id="JARQWQ010000007">
    <property type="protein sequence ID" value="KAK2571001.1"/>
    <property type="molecule type" value="Genomic_DNA"/>
</dbReference>